<evidence type="ECO:0000313" key="3">
    <source>
        <dbReference type="Proteomes" id="UP001501446"/>
    </source>
</evidence>
<dbReference type="SUPFAM" id="SSF46955">
    <property type="entry name" value="Putative DNA-binding domain"/>
    <property type="match status" value="1"/>
</dbReference>
<dbReference type="InterPro" id="IPR009061">
    <property type="entry name" value="DNA-bd_dom_put_sf"/>
</dbReference>
<dbReference type="Pfam" id="PF12728">
    <property type="entry name" value="HTH_17"/>
    <property type="match status" value="1"/>
</dbReference>
<reference evidence="3" key="1">
    <citation type="journal article" date="2019" name="Int. J. Syst. Evol. Microbiol.">
        <title>The Global Catalogue of Microorganisms (GCM) 10K type strain sequencing project: providing services to taxonomists for standard genome sequencing and annotation.</title>
        <authorList>
            <consortium name="The Broad Institute Genomics Platform"/>
            <consortium name="The Broad Institute Genome Sequencing Center for Infectious Disease"/>
            <person name="Wu L."/>
            <person name="Ma J."/>
        </authorList>
    </citation>
    <scope>NUCLEOTIDE SEQUENCE [LARGE SCALE GENOMIC DNA]</scope>
    <source>
        <strain evidence="3">JCM 18958</strain>
    </source>
</reference>
<dbReference type="InterPro" id="IPR041657">
    <property type="entry name" value="HTH_17"/>
</dbReference>
<evidence type="ECO:0000259" key="1">
    <source>
        <dbReference type="Pfam" id="PF12728"/>
    </source>
</evidence>
<sequence length="64" mass="7151">MTDKLLTPVELAEYLHTTVGNLAQLRFQGRGPAFTKAGRRVLYRESDVQAWLDENTRTQTGSAA</sequence>
<gene>
    <name evidence="2" type="ORF">GCM10025781_11040</name>
</gene>
<dbReference type="Proteomes" id="UP001501446">
    <property type="component" value="Unassembled WGS sequence"/>
</dbReference>
<name>A0ABP8WWB1_9MICC</name>
<evidence type="ECO:0000313" key="2">
    <source>
        <dbReference type="EMBL" id="GAA4695153.1"/>
    </source>
</evidence>
<comment type="caution">
    <text evidence="2">The sequence shown here is derived from an EMBL/GenBank/DDBJ whole genome shotgun (WGS) entry which is preliminary data.</text>
</comment>
<keyword evidence="3" id="KW-1185">Reference proteome</keyword>
<dbReference type="RefSeq" id="WP_129700766.1">
    <property type="nucleotide sequence ID" value="NZ_BAABLN010000010.1"/>
</dbReference>
<proteinExistence type="predicted"/>
<organism evidence="2 3">
    <name type="scientific">Kocuria gwangalliensis</name>
    <dbReference type="NCBI Taxonomy" id="501592"/>
    <lineage>
        <taxon>Bacteria</taxon>
        <taxon>Bacillati</taxon>
        <taxon>Actinomycetota</taxon>
        <taxon>Actinomycetes</taxon>
        <taxon>Micrococcales</taxon>
        <taxon>Micrococcaceae</taxon>
        <taxon>Kocuria</taxon>
    </lineage>
</organism>
<dbReference type="EMBL" id="BAABLN010000010">
    <property type="protein sequence ID" value="GAA4695153.1"/>
    <property type="molecule type" value="Genomic_DNA"/>
</dbReference>
<accession>A0ABP8WWB1</accession>
<feature type="domain" description="Helix-turn-helix" evidence="1">
    <location>
        <begin position="5"/>
        <end position="55"/>
    </location>
</feature>
<protein>
    <recommendedName>
        <fullName evidence="1">Helix-turn-helix domain-containing protein</fullName>
    </recommendedName>
</protein>